<dbReference type="InterPro" id="IPR005122">
    <property type="entry name" value="Uracil-DNA_glycosylase-like"/>
</dbReference>
<dbReference type="EMBL" id="CP059066">
    <property type="protein sequence ID" value="QSQ10156.1"/>
    <property type="molecule type" value="Genomic_DNA"/>
</dbReference>
<dbReference type="PANTHER" id="PTHR33693">
    <property type="entry name" value="TYPE-5 URACIL-DNA GLYCOSYLASE"/>
    <property type="match status" value="1"/>
</dbReference>
<keyword evidence="8 13" id="KW-0378">Hydrolase</keyword>
<evidence type="ECO:0000313" key="13">
    <source>
        <dbReference type="EMBL" id="QSQ10156.1"/>
    </source>
</evidence>
<name>A0A8A0RSJ9_9FIRM</name>
<dbReference type="InterPro" id="IPR051536">
    <property type="entry name" value="UDG_Type-4/5"/>
</dbReference>
<dbReference type="GO" id="GO:0051539">
    <property type="term" value="F:4 iron, 4 sulfur cluster binding"/>
    <property type="evidence" value="ECO:0007669"/>
    <property type="project" value="UniProtKB-KW"/>
</dbReference>
<dbReference type="RefSeq" id="WP_206707472.1">
    <property type="nucleotide sequence ID" value="NZ_CP059066.1"/>
</dbReference>
<evidence type="ECO:0000256" key="3">
    <source>
        <dbReference type="ARBA" id="ARBA00012030"/>
    </source>
</evidence>
<comment type="similarity">
    <text evidence="2">Belongs to the uracil-DNA glycosylase (UDG) superfamily. Type 4 (UDGa) family.</text>
</comment>
<dbReference type="EC" id="3.2.2.27" evidence="3"/>
<evidence type="ECO:0000256" key="5">
    <source>
        <dbReference type="ARBA" id="ARBA00022485"/>
    </source>
</evidence>
<dbReference type="AlphaFoldDB" id="A0A8A0RSJ9"/>
<protein>
    <recommendedName>
        <fullName evidence="4">Type-4 uracil-DNA glycosylase</fullName>
        <ecNumber evidence="3">3.2.2.27</ecNumber>
    </recommendedName>
</protein>
<sequence length="262" mass="30397">MSLTIEDIKKFFGDTEEKIEPEVEILFELRSVLKDRSKEFENRIIPKETEDIIKQEFLQKKIREKVEACKNCSLVFADCHTNKVPGEGCLLTPLMLIGEAPGFDEDRLGRPFVGKAGQLLTRVLNKSKIDRKRVYITNIIKCRPPNNRNPFPKEISACKDIIEMEIELIKPKVIIALGATALKFFKEGGSITRDRGKWLLYKDKIPVMPTFHPAYLLRQQGKHLVRTKWEVWEDFQAAIQRCKELEPNYPFFINENDIQCDA</sequence>
<keyword evidence="13" id="KW-0326">Glycosidase</keyword>
<organism evidence="13 14">
    <name type="scientific">Koleobacter methoxysyntrophicus</name>
    <dbReference type="NCBI Taxonomy" id="2751313"/>
    <lineage>
        <taxon>Bacteria</taxon>
        <taxon>Bacillati</taxon>
        <taxon>Bacillota</taxon>
        <taxon>Clostridia</taxon>
        <taxon>Koleobacterales</taxon>
        <taxon>Koleobacteraceae</taxon>
        <taxon>Koleobacter</taxon>
    </lineage>
</organism>
<dbReference type="KEGG" id="kme:H0A61_02555"/>
<dbReference type="SUPFAM" id="SSF52141">
    <property type="entry name" value="Uracil-DNA glycosylase-like"/>
    <property type="match status" value="1"/>
</dbReference>
<keyword evidence="14" id="KW-1185">Reference proteome</keyword>
<evidence type="ECO:0000256" key="10">
    <source>
        <dbReference type="ARBA" id="ARBA00023014"/>
    </source>
</evidence>
<evidence type="ECO:0000256" key="1">
    <source>
        <dbReference type="ARBA" id="ARBA00001400"/>
    </source>
</evidence>
<keyword evidence="6" id="KW-0479">Metal-binding</keyword>
<keyword evidence="7" id="KW-0227">DNA damage</keyword>
<reference evidence="13" key="1">
    <citation type="submission" date="2020-07" db="EMBL/GenBank/DDBJ databases">
        <title>Koleobacter methoxysyntrophicus gen. nov., sp. nov., a novel anaerobic bacterium isolated from deep subsurface oil field and proposal of Koleobacterales ord. nov. in the phylum Firmicutes.</title>
        <authorList>
            <person name="Sakamoto S."/>
            <person name="Tamaki H."/>
        </authorList>
    </citation>
    <scope>NUCLEOTIDE SEQUENCE</scope>
    <source>
        <strain evidence="13">NRmbB1</strain>
    </source>
</reference>
<dbReference type="GO" id="GO:0006281">
    <property type="term" value="P:DNA repair"/>
    <property type="evidence" value="ECO:0007669"/>
    <property type="project" value="UniProtKB-KW"/>
</dbReference>
<keyword evidence="9" id="KW-0408">Iron</keyword>
<dbReference type="Proteomes" id="UP000662904">
    <property type="component" value="Chromosome"/>
</dbReference>
<evidence type="ECO:0000256" key="9">
    <source>
        <dbReference type="ARBA" id="ARBA00023004"/>
    </source>
</evidence>
<dbReference type="InterPro" id="IPR036895">
    <property type="entry name" value="Uracil-DNA_glycosylase-like_sf"/>
</dbReference>
<dbReference type="CDD" id="cd10030">
    <property type="entry name" value="UDG-F4_TTUDGA_SPO1dp_like"/>
    <property type="match status" value="1"/>
</dbReference>
<dbReference type="GO" id="GO:0046872">
    <property type="term" value="F:metal ion binding"/>
    <property type="evidence" value="ECO:0007669"/>
    <property type="project" value="UniProtKB-KW"/>
</dbReference>
<dbReference type="SMART" id="SM00986">
    <property type="entry name" value="UDG"/>
    <property type="match status" value="1"/>
</dbReference>
<dbReference type="GO" id="GO:0004844">
    <property type="term" value="F:uracil DNA N-glycosylase activity"/>
    <property type="evidence" value="ECO:0007669"/>
    <property type="project" value="UniProtKB-EC"/>
</dbReference>
<evidence type="ECO:0000256" key="8">
    <source>
        <dbReference type="ARBA" id="ARBA00022801"/>
    </source>
</evidence>
<gene>
    <name evidence="13" type="primary">tmung</name>
    <name evidence="13" type="ORF">H0A61_02555</name>
</gene>
<feature type="domain" description="Uracil-DNA glycosylase-like" evidence="12">
    <location>
        <begin position="85"/>
        <end position="236"/>
    </location>
</feature>
<dbReference type="InterPro" id="IPR005273">
    <property type="entry name" value="Ura-DNA_glyco_family4"/>
</dbReference>
<evidence type="ECO:0000259" key="12">
    <source>
        <dbReference type="SMART" id="SM00986"/>
    </source>
</evidence>
<dbReference type="NCBIfam" id="TIGR00758">
    <property type="entry name" value="UDG_fam4"/>
    <property type="match status" value="1"/>
</dbReference>
<keyword evidence="5" id="KW-0004">4Fe-4S</keyword>
<dbReference type="Pfam" id="PF03167">
    <property type="entry name" value="UDG"/>
    <property type="match status" value="1"/>
</dbReference>
<accession>A0A8A0RSJ9</accession>
<evidence type="ECO:0000256" key="6">
    <source>
        <dbReference type="ARBA" id="ARBA00022723"/>
    </source>
</evidence>
<evidence type="ECO:0000256" key="7">
    <source>
        <dbReference type="ARBA" id="ARBA00022763"/>
    </source>
</evidence>
<evidence type="ECO:0000313" key="14">
    <source>
        <dbReference type="Proteomes" id="UP000662904"/>
    </source>
</evidence>
<evidence type="ECO:0000256" key="11">
    <source>
        <dbReference type="ARBA" id="ARBA00023204"/>
    </source>
</evidence>
<evidence type="ECO:0000256" key="4">
    <source>
        <dbReference type="ARBA" id="ARBA00019403"/>
    </source>
</evidence>
<comment type="catalytic activity">
    <reaction evidence="1">
        <text>Hydrolyzes single-stranded DNA or mismatched double-stranded DNA and polynucleotides, releasing free uracil.</text>
        <dbReference type="EC" id="3.2.2.27"/>
    </reaction>
</comment>
<dbReference type="Gene3D" id="3.40.470.10">
    <property type="entry name" value="Uracil-DNA glycosylase-like domain"/>
    <property type="match status" value="1"/>
</dbReference>
<proteinExistence type="inferred from homology"/>
<keyword evidence="11" id="KW-0234">DNA repair</keyword>
<dbReference type="SMART" id="SM00987">
    <property type="entry name" value="UreE_C"/>
    <property type="match status" value="1"/>
</dbReference>
<dbReference type="PANTHER" id="PTHR33693:SF1">
    <property type="entry name" value="TYPE-4 URACIL-DNA GLYCOSYLASE"/>
    <property type="match status" value="1"/>
</dbReference>
<keyword evidence="10" id="KW-0411">Iron-sulfur</keyword>
<evidence type="ECO:0000256" key="2">
    <source>
        <dbReference type="ARBA" id="ARBA00006521"/>
    </source>
</evidence>